<protein>
    <submittedName>
        <fullName evidence="1">Uncharacterized protein</fullName>
    </submittedName>
</protein>
<dbReference type="EMBL" id="BK015208">
    <property type="protein sequence ID" value="DAD96094.1"/>
    <property type="molecule type" value="Genomic_DNA"/>
</dbReference>
<proteinExistence type="predicted"/>
<sequence>MPYVEINRPLICFTPCNIISIPAGQRREFLYRSVVPRLMTDGKRQSKKGRHRPFYC</sequence>
<accession>A0A8S5NMZ1</accession>
<evidence type="ECO:0000313" key="1">
    <source>
        <dbReference type="EMBL" id="DAD96094.1"/>
    </source>
</evidence>
<organism evidence="1">
    <name type="scientific">Myoviridae sp. ctpjm1</name>
    <dbReference type="NCBI Taxonomy" id="2826699"/>
    <lineage>
        <taxon>Viruses</taxon>
        <taxon>Duplodnaviria</taxon>
        <taxon>Heunggongvirae</taxon>
        <taxon>Uroviricota</taxon>
        <taxon>Caudoviricetes</taxon>
    </lineage>
</organism>
<reference evidence="1" key="1">
    <citation type="journal article" date="2021" name="Proc. Natl. Acad. Sci. U.S.A.">
        <title>A Catalog of Tens of Thousands of Viruses from Human Metagenomes Reveals Hidden Associations with Chronic Diseases.</title>
        <authorList>
            <person name="Tisza M.J."/>
            <person name="Buck C.B."/>
        </authorList>
    </citation>
    <scope>NUCLEOTIDE SEQUENCE</scope>
    <source>
        <strain evidence="1">Ctpjm1</strain>
    </source>
</reference>
<name>A0A8S5NMZ1_9CAUD</name>